<sequence length="40" mass="4529">MIKVSFNYQANRYIKKHPFPAVLTAGNSLNLKLALATFFT</sequence>
<evidence type="ECO:0000313" key="1">
    <source>
        <dbReference type="EMBL" id="EHQ01386.1"/>
    </source>
</evidence>
<accession>H2BRS1</accession>
<dbReference type="HOGENOM" id="CLU_3290294_0_0_10"/>
<keyword evidence="2" id="KW-1185">Reference proteome</keyword>
<dbReference type="Proteomes" id="UP000003844">
    <property type="component" value="Unassembled WGS sequence"/>
</dbReference>
<organism evidence="1 2">
    <name type="scientific">Gillisia limnaea (strain DSM 15749 / LMG 21470 / R-8282)</name>
    <dbReference type="NCBI Taxonomy" id="865937"/>
    <lineage>
        <taxon>Bacteria</taxon>
        <taxon>Pseudomonadati</taxon>
        <taxon>Bacteroidota</taxon>
        <taxon>Flavobacteriia</taxon>
        <taxon>Flavobacteriales</taxon>
        <taxon>Flavobacteriaceae</taxon>
        <taxon>Gillisia</taxon>
    </lineage>
</organism>
<reference evidence="2" key="1">
    <citation type="journal article" date="2012" name="Stand. Genomic Sci.">
        <title>Genome sequence of the Antarctic rhodopsins-containing flavobacterium Gillisia limnaea type strain (R-8282(T)).</title>
        <authorList>
            <person name="Riedel T."/>
            <person name="Held B."/>
            <person name="Nolan M."/>
            <person name="Lucas S."/>
            <person name="Lapidus A."/>
            <person name="Tice H."/>
            <person name="Del Rio T.G."/>
            <person name="Cheng J.F."/>
            <person name="Han C."/>
            <person name="Tapia R."/>
            <person name="Goodwin L.A."/>
            <person name="Pitluck S."/>
            <person name="Liolios K."/>
            <person name="Mavromatis K."/>
            <person name="Pagani I."/>
            <person name="Ivanova N."/>
            <person name="Mikhailova N."/>
            <person name="Pati A."/>
            <person name="Chen A."/>
            <person name="Palaniappan K."/>
            <person name="Land M."/>
            <person name="Rohde M."/>
            <person name="Tindall B.J."/>
            <person name="Detter J.C."/>
            <person name="Goker M."/>
            <person name="Bristow J."/>
            <person name="Eisen J.A."/>
            <person name="Markowitz V."/>
            <person name="Hugenholtz P."/>
            <person name="Kyrpides N.C."/>
            <person name="Klenk H.P."/>
            <person name="Woyke T."/>
        </authorList>
    </citation>
    <scope>NUCLEOTIDE SEQUENCE [LARGE SCALE GENOMIC DNA]</scope>
    <source>
        <strain evidence="2">DSM 15749 / LMG 21470 / R-8282</strain>
    </source>
</reference>
<dbReference type="EMBL" id="JH594606">
    <property type="protein sequence ID" value="EHQ01386.1"/>
    <property type="molecule type" value="Genomic_DNA"/>
</dbReference>
<proteinExistence type="predicted"/>
<gene>
    <name evidence="1" type="ORF">Gilli_0675</name>
</gene>
<protein>
    <submittedName>
        <fullName evidence="1">Uncharacterized protein</fullName>
    </submittedName>
</protein>
<dbReference type="STRING" id="865937.Gilli_0675"/>
<evidence type="ECO:0000313" key="2">
    <source>
        <dbReference type="Proteomes" id="UP000003844"/>
    </source>
</evidence>
<dbReference type="AlphaFoldDB" id="H2BRS1"/>
<name>H2BRS1_GILLR</name>